<keyword evidence="2" id="KW-0229">DNA integration</keyword>
<dbReference type="PROSITE" id="PS51900">
    <property type="entry name" value="CB"/>
    <property type="match status" value="1"/>
</dbReference>
<dbReference type="InterPro" id="IPR011010">
    <property type="entry name" value="DNA_brk_join_enz"/>
</dbReference>
<dbReference type="InterPro" id="IPR050090">
    <property type="entry name" value="Tyrosine_recombinase_XerCD"/>
</dbReference>
<dbReference type="InterPro" id="IPR010998">
    <property type="entry name" value="Integrase_recombinase_N"/>
</dbReference>
<dbReference type="GO" id="GO:0003677">
    <property type="term" value="F:DNA binding"/>
    <property type="evidence" value="ECO:0007669"/>
    <property type="project" value="UniProtKB-UniRule"/>
</dbReference>
<dbReference type="GO" id="GO:0006310">
    <property type="term" value="P:DNA recombination"/>
    <property type="evidence" value="ECO:0007669"/>
    <property type="project" value="UniProtKB-KW"/>
</dbReference>
<comment type="caution">
    <text evidence="8">The sequence shown here is derived from an EMBL/GenBank/DDBJ whole genome shotgun (WGS) entry which is preliminary data.</text>
</comment>
<dbReference type="Gene3D" id="1.10.150.130">
    <property type="match status" value="1"/>
</dbReference>
<dbReference type="InterPro" id="IPR044068">
    <property type="entry name" value="CB"/>
</dbReference>
<feature type="domain" description="Core-binding (CB)" evidence="7">
    <location>
        <begin position="9"/>
        <end position="102"/>
    </location>
</feature>
<dbReference type="AlphaFoldDB" id="A0A5U8SUI9"/>
<dbReference type="Gene3D" id="1.10.443.10">
    <property type="entry name" value="Intergrase catalytic core"/>
    <property type="match status" value="1"/>
</dbReference>
<keyword evidence="1" id="KW-0159">Chromosome partition</keyword>
<dbReference type="InterPro" id="IPR004107">
    <property type="entry name" value="Integrase_SAM-like_N"/>
</dbReference>
<evidence type="ECO:0000256" key="1">
    <source>
        <dbReference type="ARBA" id="ARBA00022829"/>
    </source>
</evidence>
<reference evidence="8" key="1">
    <citation type="submission" date="2018-07" db="EMBL/GenBank/DDBJ databases">
        <authorList>
            <person name="Ashton P.M."/>
            <person name="Dallman T."/>
            <person name="Nair S."/>
            <person name="De Pinna E."/>
            <person name="Peters T."/>
            <person name="Grant K."/>
        </authorList>
    </citation>
    <scope>NUCLEOTIDE SEQUENCE</scope>
    <source>
        <strain evidence="8">296838</strain>
    </source>
</reference>
<evidence type="ECO:0000256" key="3">
    <source>
        <dbReference type="ARBA" id="ARBA00023125"/>
    </source>
</evidence>
<dbReference type="PROSITE" id="PS51898">
    <property type="entry name" value="TYR_RECOMBINASE"/>
    <property type="match status" value="1"/>
</dbReference>
<proteinExistence type="predicted"/>
<feature type="domain" description="Tyr recombinase" evidence="6">
    <location>
        <begin position="126"/>
        <end position="311"/>
    </location>
</feature>
<keyword evidence="3 5" id="KW-0238">DNA-binding</keyword>
<dbReference type="EMBL" id="AAGUAT010000174">
    <property type="protein sequence ID" value="EBR9859326.1"/>
    <property type="molecule type" value="Genomic_DNA"/>
</dbReference>
<evidence type="ECO:0000259" key="7">
    <source>
        <dbReference type="PROSITE" id="PS51900"/>
    </source>
</evidence>
<keyword evidence="4" id="KW-0233">DNA recombination</keyword>
<evidence type="ECO:0000256" key="5">
    <source>
        <dbReference type="PROSITE-ProRule" id="PRU01248"/>
    </source>
</evidence>
<organism evidence="8">
    <name type="scientific">Salmonella enterica subsp. enterica serovar Chester</name>
    <dbReference type="NCBI Taxonomy" id="149386"/>
    <lineage>
        <taxon>Bacteria</taxon>
        <taxon>Pseudomonadati</taxon>
        <taxon>Pseudomonadota</taxon>
        <taxon>Gammaproteobacteria</taxon>
        <taxon>Enterobacterales</taxon>
        <taxon>Enterobacteriaceae</taxon>
        <taxon>Salmonella</taxon>
    </lineage>
</organism>
<sequence length="336" mass="38239">MSESTLKQPGFPEIVQQFFTEYLVRQRALSPQTVACYRDALKIFFEFSASQLHRQPVDMKLVDITPGLILKFLDYLESERQNSVRSRNLRLTALRTFLRFAGRRDITALHTVERALGVPMKRFDQPLLGHLTRPEILAILAHPGDQWVSQRDHLLFTLIYNTGARVSEVINIRVVDIVLDGTASVHLNGKGRRKRTIPLWKSTAGIIRTWLRTNPDMRGNAALLPARSGQPMSRANVTQRLTLAVNRAAAIQPSLKNKRVSPHILRHTTAMHLLQSGVSFNLIALWLGHESVNTTHRYVEANLQMKEEVLSRLEAPDTSFKRFRASDDLLNFLKAL</sequence>
<dbReference type="InterPro" id="IPR013762">
    <property type="entry name" value="Integrase-like_cat_sf"/>
</dbReference>
<evidence type="ECO:0000259" key="6">
    <source>
        <dbReference type="PROSITE" id="PS51898"/>
    </source>
</evidence>
<dbReference type="GO" id="GO:0007059">
    <property type="term" value="P:chromosome segregation"/>
    <property type="evidence" value="ECO:0007669"/>
    <property type="project" value="UniProtKB-KW"/>
</dbReference>
<accession>A0A5U8SUI9</accession>
<evidence type="ECO:0000256" key="2">
    <source>
        <dbReference type="ARBA" id="ARBA00022908"/>
    </source>
</evidence>
<evidence type="ECO:0000256" key="4">
    <source>
        <dbReference type="ARBA" id="ARBA00023172"/>
    </source>
</evidence>
<dbReference type="SUPFAM" id="SSF56349">
    <property type="entry name" value="DNA breaking-rejoining enzymes"/>
    <property type="match status" value="1"/>
</dbReference>
<gene>
    <name evidence="8" type="ORF">DS524_26665</name>
</gene>
<dbReference type="InterPro" id="IPR002104">
    <property type="entry name" value="Integrase_catalytic"/>
</dbReference>
<dbReference type="PANTHER" id="PTHR30349">
    <property type="entry name" value="PHAGE INTEGRASE-RELATED"/>
    <property type="match status" value="1"/>
</dbReference>
<dbReference type="PANTHER" id="PTHR30349:SF81">
    <property type="entry name" value="TYROSINE RECOMBINASE XERC"/>
    <property type="match status" value="1"/>
</dbReference>
<name>A0A5U8SUI9_SALET</name>
<protein>
    <submittedName>
        <fullName evidence="8">Integrase</fullName>
    </submittedName>
</protein>
<dbReference type="Pfam" id="PF02899">
    <property type="entry name" value="Phage_int_SAM_1"/>
    <property type="match status" value="1"/>
</dbReference>
<evidence type="ECO:0000313" key="8">
    <source>
        <dbReference type="EMBL" id="EBR9859326.1"/>
    </source>
</evidence>
<dbReference type="Pfam" id="PF00589">
    <property type="entry name" value="Phage_integrase"/>
    <property type="match status" value="1"/>
</dbReference>
<dbReference type="GO" id="GO:0015074">
    <property type="term" value="P:DNA integration"/>
    <property type="evidence" value="ECO:0007669"/>
    <property type="project" value="UniProtKB-KW"/>
</dbReference>